<accession>A0A1G8AEV6</accession>
<evidence type="ECO:0000313" key="2">
    <source>
        <dbReference type="Proteomes" id="UP000198854"/>
    </source>
</evidence>
<protein>
    <submittedName>
        <fullName evidence="1">Uncharacterized protein</fullName>
    </submittedName>
</protein>
<dbReference type="OrthoDB" id="5878065at2"/>
<sequence length="293" mass="31433">MSIIFGTTNTDGSGSSHNLDEGNGITITTGENSTNGVNSIVVEDSLKDIIVNADEWNGVDNKEIRIDENADFIQIDNFVDVEIVNGAENGFSHIEIMNVKRGSIDTSASDSDDSIVIGVNSNNDHWDNDFHIETGTGSDMIKMMDVNNSQYTEFDINAGEGNDTVDVSDLLAAEKSSQLRHADGGEGLDVLVTNGDATIDFEGFEVVEGTGFDATLSLDSDLLANNADLELGLVVSNIDVEIEADYTVTEMTDAQAEYLDELGYEADDFTALTVTTEDGEYSLLTDDSSYAVA</sequence>
<dbReference type="Proteomes" id="UP000198854">
    <property type="component" value="Unassembled WGS sequence"/>
</dbReference>
<dbReference type="EMBL" id="FNDD01000010">
    <property type="protein sequence ID" value="SDH19407.1"/>
    <property type="molecule type" value="Genomic_DNA"/>
</dbReference>
<dbReference type="AlphaFoldDB" id="A0A1G8AEV6"/>
<reference evidence="1 2" key="1">
    <citation type="submission" date="2016-10" db="EMBL/GenBank/DDBJ databases">
        <authorList>
            <person name="de Groot N.N."/>
        </authorList>
    </citation>
    <scope>NUCLEOTIDE SEQUENCE [LARGE SCALE GENOMIC DNA]</scope>
    <source>
        <strain evidence="1 2">CGMCC 1.10228</strain>
    </source>
</reference>
<name>A0A1G8AEV6_9VIBR</name>
<keyword evidence="2" id="KW-1185">Reference proteome</keyword>
<dbReference type="STRING" id="861298.SAMN04488136_11080"/>
<evidence type="ECO:0000313" key="1">
    <source>
        <dbReference type="EMBL" id="SDH19407.1"/>
    </source>
</evidence>
<proteinExistence type="predicted"/>
<gene>
    <name evidence="1" type="ORF">SAMN04488136_11080</name>
</gene>
<organism evidence="1 2">
    <name type="scientific">Vibrio xiamenensis</name>
    <dbReference type="NCBI Taxonomy" id="861298"/>
    <lineage>
        <taxon>Bacteria</taxon>
        <taxon>Pseudomonadati</taxon>
        <taxon>Pseudomonadota</taxon>
        <taxon>Gammaproteobacteria</taxon>
        <taxon>Vibrionales</taxon>
        <taxon>Vibrionaceae</taxon>
        <taxon>Vibrio</taxon>
    </lineage>
</organism>
<dbReference type="RefSeq" id="WP_093273020.1">
    <property type="nucleotide sequence ID" value="NZ_FNDD01000010.1"/>
</dbReference>